<keyword evidence="6" id="KW-0464">Manganese</keyword>
<evidence type="ECO:0000313" key="9">
    <source>
        <dbReference type="Proteomes" id="UP000780801"/>
    </source>
</evidence>
<evidence type="ECO:0000256" key="5">
    <source>
        <dbReference type="ARBA" id="ARBA00022842"/>
    </source>
</evidence>
<keyword evidence="5" id="KW-0460">Magnesium</keyword>
<dbReference type="AlphaFoldDB" id="A0A9P6KAY4"/>
<evidence type="ECO:0000256" key="3">
    <source>
        <dbReference type="ARBA" id="ARBA00022723"/>
    </source>
</evidence>
<dbReference type="GO" id="GO:0015938">
    <property type="term" value="P:coenzyme A catabolic process"/>
    <property type="evidence" value="ECO:0007669"/>
    <property type="project" value="TreeGrafter"/>
</dbReference>
<keyword evidence="4" id="KW-0378">Hydrolase</keyword>
<evidence type="ECO:0000313" key="8">
    <source>
        <dbReference type="EMBL" id="KAF9578007.1"/>
    </source>
</evidence>
<dbReference type="Gene3D" id="3.90.79.10">
    <property type="entry name" value="Nucleoside Triphosphate Pyrophosphohydrolase"/>
    <property type="match status" value="1"/>
</dbReference>
<name>A0A9P6KAY4_9FUNG</name>
<evidence type="ECO:0000256" key="4">
    <source>
        <dbReference type="ARBA" id="ARBA00022801"/>
    </source>
</evidence>
<protein>
    <recommendedName>
        <fullName evidence="7">Nudix hydrolase domain-containing protein</fullName>
    </recommendedName>
</protein>
<accession>A0A9P6KAY4</accession>
<organism evidence="8 9">
    <name type="scientific">Lunasporangiospora selenospora</name>
    <dbReference type="NCBI Taxonomy" id="979761"/>
    <lineage>
        <taxon>Eukaryota</taxon>
        <taxon>Fungi</taxon>
        <taxon>Fungi incertae sedis</taxon>
        <taxon>Mucoromycota</taxon>
        <taxon>Mortierellomycotina</taxon>
        <taxon>Mortierellomycetes</taxon>
        <taxon>Mortierellales</taxon>
        <taxon>Mortierellaceae</taxon>
        <taxon>Lunasporangiospora</taxon>
    </lineage>
</organism>
<dbReference type="OrthoDB" id="10260614at2759"/>
<comment type="cofactor">
    <cofactor evidence="1">
        <name>Mn(2+)</name>
        <dbReference type="ChEBI" id="CHEBI:29035"/>
    </cofactor>
</comment>
<dbReference type="Proteomes" id="UP000780801">
    <property type="component" value="Unassembled WGS sequence"/>
</dbReference>
<dbReference type="GO" id="GO:0046872">
    <property type="term" value="F:metal ion binding"/>
    <property type="evidence" value="ECO:0007669"/>
    <property type="project" value="UniProtKB-KW"/>
</dbReference>
<dbReference type="InterPro" id="IPR045121">
    <property type="entry name" value="CoAse"/>
</dbReference>
<dbReference type="GO" id="GO:0010945">
    <property type="term" value="F:coenzyme A diphosphatase activity"/>
    <property type="evidence" value="ECO:0007669"/>
    <property type="project" value="InterPro"/>
</dbReference>
<dbReference type="InterPro" id="IPR015797">
    <property type="entry name" value="NUDIX_hydrolase-like_dom_sf"/>
</dbReference>
<evidence type="ECO:0000256" key="2">
    <source>
        <dbReference type="ARBA" id="ARBA00001946"/>
    </source>
</evidence>
<dbReference type="SUPFAM" id="SSF55811">
    <property type="entry name" value="Nudix"/>
    <property type="match status" value="1"/>
</dbReference>
<comment type="caution">
    <text evidence="8">The sequence shown here is derived from an EMBL/GenBank/DDBJ whole genome shotgun (WGS) entry which is preliminary data.</text>
</comment>
<evidence type="ECO:0000256" key="1">
    <source>
        <dbReference type="ARBA" id="ARBA00001936"/>
    </source>
</evidence>
<dbReference type="Pfam" id="PF00293">
    <property type="entry name" value="NUDIX"/>
    <property type="match status" value="1"/>
</dbReference>
<gene>
    <name evidence="8" type="ORF">BGW38_006445</name>
</gene>
<dbReference type="CDD" id="cd03426">
    <property type="entry name" value="NUDIX_CoAse_Nudt7"/>
    <property type="match status" value="1"/>
</dbReference>
<evidence type="ECO:0000259" key="7">
    <source>
        <dbReference type="PROSITE" id="PS51462"/>
    </source>
</evidence>
<dbReference type="PANTHER" id="PTHR12992">
    <property type="entry name" value="NUDIX HYDROLASE"/>
    <property type="match status" value="1"/>
</dbReference>
<keyword evidence="9" id="KW-1185">Reference proteome</keyword>
<dbReference type="InterPro" id="IPR000086">
    <property type="entry name" value="NUDIX_hydrolase_dom"/>
</dbReference>
<comment type="cofactor">
    <cofactor evidence="2">
        <name>Mg(2+)</name>
        <dbReference type="ChEBI" id="CHEBI:18420"/>
    </cofactor>
</comment>
<dbReference type="PANTHER" id="PTHR12992:SF24">
    <property type="entry name" value="PEROXISOMAL COENZYME A DIPHOSPHATASE NUDT7"/>
    <property type="match status" value="1"/>
</dbReference>
<reference evidence="8" key="1">
    <citation type="journal article" date="2020" name="Fungal Divers.">
        <title>Resolving the Mortierellaceae phylogeny through synthesis of multi-gene phylogenetics and phylogenomics.</title>
        <authorList>
            <person name="Vandepol N."/>
            <person name="Liber J."/>
            <person name="Desiro A."/>
            <person name="Na H."/>
            <person name="Kennedy M."/>
            <person name="Barry K."/>
            <person name="Grigoriev I.V."/>
            <person name="Miller A.N."/>
            <person name="O'Donnell K."/>
            <person name="Stajich J.E."/>
            <person name="Bonito G."/>
        </authorList>
    </citation>
    <scope>NUCLEOTIDE SEQUENCE</scope>
    <source>
        <strain evidence="8">KOD1015</strain>
    </source>
</reference>
<proteinExistence type="predicted"/>
<dbReference type="PROSITE" id="PS51462">
    <property type="entry name" value="NUDIX"/>
    <property type="match status" value="1"/>
</dbReference>
<evidence type="ECO:0000256" key="6">
    <source>
        <dbReference type="ARBA" id="ARBA00023211"/>
    </source>
</evidence>
<dbReference type="EMBL" id="JAABOA010004113">
    <property type="protein sequence ID" value="KAF9578007.1"/>
    <property type="molecule type" value="Genomic_DNA"/>
</dbReference>
<feature type="domain" description="Nudix hydrolase" evidence="7">
    <location>
        <begin position="33"/>
        <end position="171"/>
    </location>
</feature>
<sequence length="258" mass="29016">MLPTYPQLNQRAQEALNRLRNHPLELKDAYQTDRRSAVLVALFANNDGDLEVILTLRSMALRTNAGDVAFPGGKKDPVDNDLIATAKREAMEEILLQPSDYEVISVLGRAISKHMFVVTPVVVFCPNMTHEKIASLRPNPGEVDAIFSMPLDYVIRPDPGTYRHQDIQWPEAPFRIHGFQYPVQKNSSIDVREAKESVLPYWTIYGMTASILIEAAMIAFDYTPEYSLYAPGQSGDEGTIALWYNTTLSSSDLVRNRL</sequence>
<keyword evidence="3" id="KW-0479">Metal-binding</keyword>